<keyword evidence="1" id="KW-1133">Transmembrane helix</keyword>
<proteinExistence type="predicted"/>
<feature type="transmembrane region" description="Helical" evidence="1">
    <location>
        <begin position="119"/>
        <end position="140"/>
    </location>
</feature>
<dbReference type="PANTHER" id="PTHR35337">
    <property type="entry name" value="SLR1478 PROTEIN"/>
    <property type="match status" value="1"/>
</dbReference>
<dbReference type="Proteomes" id="UP000783037">
    <property type="component" value="Unassembled WGS sequence"/>
</dbReference>
<feature type="transmembrane region" description="Helical" evidence="1">
    <location>
        <begin position="15"/>
        <end position="34"/>
    </location>
</feature>
<dbReference type="Pfam" id="PF01944">
    <property type="entry name" value="SpoIIM"/>
    <property type="match status" value="1"/>
</dbReference>
<dbReference type="RefSeq" id="WP_303739365.1">
    <property type="nucleotide sequence ID" value="NZ_SUTK01000042.1"/>
</dbReference>
<organism evidence="2 3">
    <name type="scientific">Methanobrevibacter thaueri</name>
    <dbReference type="NCBI Taxonomy" id="190975"/>
    <lineage>
        <taxon>Archaea</taxon>
        <taxon>Methanobacteriati</taxon>
        <taxon>Methanobacteriota</taxon>
        <taxon>Methanomada group</taxon>
        <taxon>Methanobacteria</taxon>
        <taxon>Methanobacteriales</taxon>
        <taxon>Methanobacteriaceae</taxon>
        <taxon>Methanobrevibacter</taxon>
    </lineage>
</organism>
<evidence type="ECO:0000313" key="3">
    <source>
        <dbReference type="Proteomes" id="UP000783037"/>
    </source>
</evidence>
<dbReference type="InterPro" id="IPR002798">
    <property type="entry name" value="SpoIIM-like"/>
</dbReference>
<evidence type="ECO:0000313" key="2">
    <source>
        <dbReference type="EMBL" id="MBE6502274.1"/>
    </source>
</evidence>
<dbReference type="EMBL" id="SUTK01000042">
    <property type="protein sequence ID" value="MBE6502274.1"/>
    <property type="molecule type" value="Genomic_DNA"/>
</dbReference>
<evidence type="ECO:0000256" key="1">
    <source>
        <dbReference type="SAM" id="Phobius"/>
    </source>
</evidence>
<gene>
    <name evidence="2" type="ORF">E7Z79_07505</name>
</gene>
<reference evidence="2" key="1">
    <citation type="submission" date="2019-04" db="EMBL/GenBank/DDBJ databases">
        <title>Evolution of Biomass-Degrading Anaerobic Consortia Revealed by Metagenomics.</title>
        <authorList>
            <person name="Peng X."/>
        </authorList>
    </citation>
    <scope>NUCLEOTIDE SEQUENCE</scope>
    <source>
        <strain evidence="2">SIG18</strain>
    </source>
</reference>
<keyword evidence="1" id="KW-0472">Membrane</keyword>
<feature type="transmembrane region" description="Helical" evidence="1">
    <location>
        <begin position="72"/>
        <end position="99"/>
    </location>
</feature>
<protein>
    <submittedName>
        <fullName evidence="2">Stage II sporulation protein M</fullName>
    </submittedName>
</protein>
<dbReference type="PANTHER" id="PTHR35337:SF1">
    <property type="entry name" value="SLR1478 PROTEIN"/>
    <property type="match status" value="1"/>
</dbReference>
<keyword evidence="1" id="KW-0812">Transmembrane</keyword>
<sequence length="205" mass="22859">MILEEVKSAFCENKLAIYAAIAILFVSLILGYLLEPYLYSYFNPIVEELAQNVKQGTIKLTFMSIFSNNIKIVFSMFIFGVTCFFSAVILGFNGFFAGYYVATTDDLFVTMLLIVPHGIFEFSSCILACASGFVLFSFLFKFIKTLHGQDNGPVRELLSNSFDASFVKLKQAIILLVIASILMAIAGFVEAYLTLPIAEFILNFI</sequence>
<feature type="transmembrane region" description="Helical" evidence="1">
    <location>
        <begin position="172"/>
        <end position="195"/>
    </location>
</feature>
<accession>A0A8T3VG81</accession>
<dbReference type="AlphaFoldDB" id="A0A8T3VG81"/>
<name>A0A8T3VG81_9EURY</name>
<comment type="caution">
    <text evidence="2">The sequence shown here is derived from an EMBL/GenBank/DDBJ whole genome shotgun (WGS) entry which is preliminary data.</text>
</comment>